<reference evidence="2" key="1">
    <citation type="submission" date="2021-02" db="EMBL/GenBank/DDBJ databases">
        <authorList>
            <person name="Nowell W R."/>
        </authorList>
    </citation>
    <scope>NUCLEOTIDE SEQUENCE</scope>
</reference>
<evidence type="ECO:0000313" key="3">
    <source>
        <dbReference type="Proteomes" id="UP000676336"/>
    </source>
</evidence>
<dbReference type="AlphaFoldDB" id="A0A8S3BHR2"/>
<feature type="non-terminal residue" evidence="2">
    <location>
        <position position="1"/>
    </location>
</feature>
<dbReference type="Proteomes" id="UP000676336">
    <property type="component" value="Unassembled WGS sequence"/>
</dbReference>
<gene>
    <name evidence="2" type="ORF">SMN809_LOCUS48153</name>
</gene>
<evidence type="ECO:0000313" key="2">
    <source>
        <dbReference type="EMBL" id="CAF4823682.1"/>
    </source>
</evidence>
<feature type="region of interest" description="Disordered" evidence="1">
    <location>
        <begin position="200"/>
        <end position="242"/>
    </location>
</feature>
<feature type="region of interest" description="Disordered" evidence="1">
    <location>
        <begin position="151"/>
        <end position="188"/>
    </location>
</feature>
<dbReference type="EMBL" id="CAJOBI010154100">
    <property type="protein sequence ID" value="CAF4823682.1"/>
    <property type="molecule type" value="Genomic_DNA"/>
</dbReference>
<feature type="compositionally biased region" description="Basic and acidic residues" evidence="1">
    <location>
        <begin position="163"/>
        <end position="173"/>
    </location>
</feature>
<comment type="caution">
    <text evidence="2">The sequence shown here is derived from an EMBL/GenBank/DDBJ whole genome shotgun (WGS) entry which is preliminary data.</text>
</comment>
<feature type="compositionally biased region" description="Polar residues" evidence="1">
    <location>
        <begin position="228"/>
        <end position="242"/>
    </location>
</feature>
<accession>A0A8S3BHR2</accession>
<sequence>NEENWHTAGSPFEISEQIIIQNSALYLSRIMLLLKQSDLPLEILTSKEGEIELRKINEISNSTTIEVKDSYAYLRRCIMDCDLEEKYSGLKQCLMPSGKVLWLCEQHQKQPRVVLVTGSLGGSYNHPQAEEKSEIVKALVKLNERIANNELPPPTLKISNIESARRPSTDRKSHSSRHRSHRLSQQDFLMVKSQRQSILLKDKTIDENDDENYQTNSNELENENSNETQANTIAESTDCTIM</sequence>
<proteinExistence type="predicted"/>
<organism evidence="2 3">
    <name type="scientific">Rotaria magnacalcarata</name>
    <dbReference type="NCBI Taxonomy" id="392030"/>
    <lineage>
        <taxon>Eukaryota</taxon>
        <taxon>Metazoa</taxon>
        <taxon>Spiralia</taxon>
        <taxon>Gnathifera</taxon>
        <taxon>Rotifera</taxon>
        <taxon>Eurotatoria</taxon>
        <taxon>Bdelloidea</taxon>
        <taxon>Philodinida</taxon>
        <taxon>Philodinidae</taxon>
        <taxon>Rotaria</taxon>
    </lineage>
</organism>
<name>A0A8S3BHR2_9BILA</name>
<feature type="compositionally biased region" description="Low complexity" evidence="1">
    <location>
        <begin position="216"/>
        <end position="227"/>
    </location>
</feature>
<protein>
    <submittedName>
        <fullName evidence="2">Uncharacterized protein</fullName>
    </submittedName>
</protein>
<evidence type="ECO:0000256" key="1">
    <source>
        <dbReference type="SAM" id="MobiDB-lite"/>
    </source>
</evidence>